<feature type="transmembrane region" description="Helical" evidence="2">
    <location>
        <begin position="12"/>
        <end position="35"/>
    </location>
</feature>
<dbReference type="RefSeq" id="WP_256531387.1">
    <property type="nucleotide sequence ID" value="NZ_CP101824.1"/>
</dbReference>
<feature type="compositionally biased region" description="Polar residues" evidence="1">
    <location>
        <begin position="285"/>
        <end position="306"/>
    </location>
</feature>
<organism evidence="3 4">
    <name type="scientific">Halovivax cerinus</name>
    <dbReference type="NCBI Taxonomy" id="1487865"/>
    <lineage>
        <taxon>Archaea</taxon>
        <taxon>Methanobacteriati</taxon>
        <taxon>Methanobacteriota</taxon>
        <taxon>Stenosarchaea group</taxon>
        <taxon>Halobacteria</taxon>
        <taxon>Halobacteriales</taxon>
        <taxon>Natrialbaceae</taxon>
        <taxon>Halovivax</taxon>
    </lineage>
</organism>
<comment type="caution">
    <text evidence="3">The sequence shown here is derived from an EMBL/GenBank/DDBJ whole genome shotgun (WGS) entry which is preliminary data.</text>
</comment>
<dbReference type="Proteomes" id="UP001595846">
    <property type="component" value="Unassembled WGS sequence"/>
</dbReference>
<evidence type="ECO:0000313" key="3">
    <source>
        <dbReference type="EMBL" id="MFC3958263.1"/>
    </source>
</evidence>
<feature type="compositionally biased region" description="Polar residues" evidence="1">
    <location>
        <begin position="494"/>
        <end position="520"/>
    </location>
</feature>
<reference evidence="3 4" key="1">
    <citation type="journal article" date="2019" name="Int. J. Syst. Evol. Microbiol.">
        <title>The Global Catalogue of Microorganisms (GCM) 10K type strain sequencing project: providing services to taxonomists for standard genome sequencing and annotation.</title>
        <authorList>
            <consortium name="The Broad Institute Genomics Platform"/>
            <consortium name="The Broad Institute Genome Sequencing Center for Infectious Disease"/>
            <person name="Wu L."/>
            <person name="Ma J."/>
        </authorList>
    </citation>
    <scope>NUCLEOTIDE SEQUENCE [LARGE SCALE GENOMIC DNA]</scope>
    <source>
        <strain evidence="3 4">IBRC-M 10256</strain>
    </source>
</reference>
<dbReference type="AlphaFoldDB" id="A0ABD5NMI1"/>
<feature type="compositionally biased region" description="Basic and acidic residues" evidence="1">
    <location>
        <begin position="118"/>
        <end position="128"/>
    </location>
</feature>
<keyword evidence="2" id="KW-0472">Membrane</keyword>
<feature type="compositionally biased region" description="Basic and acidic residues" evidence="1">
    <location>
        <begin position="137"/>
        <end position="151"/>
    </location>
</feature>
<feature type="compositionally biased region" description="Acidic residues" evidence="1">
    <location>
        <begin position="554"/>
        <end position="572"/>
    </location>
</feature>
<dbReference type="GeneID" id="73904121"/>
<feature type="compositionally biased region" description="Low complexity" evidence="1">
    <location>
        <begin position="327"/>
        <end position="339"/>
    </location>
</feature>
<sequence length="696" mass="72162">MVAVDAQILGGVAVTVLLALLFFGVVVLWDVALALRGVADKVDKLEDTVDDDLTDLERAVAGSSGAGGPQVHLRGGGTITPGGTHTAPQADSRAQTTERPTQPSHVSTPGQRSGAPRSEPRADRRTSPEARQANTGPDHRPTDGADERSDEPVESDTDVAERSESTDESPRDESTASRERLGADPTPVNRSHRDPRETDSSRTDRDERSEVSNRGRFVASPDRTPWYRTELDRAAVSDGRSPIAGELESGDAPETPSGDVTVETDGPPNESDDPIVVDRDGAASMSPSDDGSGSAGTDASLSSGSESDGIGEREGEEEPTDASPSLDTETATDETTAASTDDDGGRNAVTSDHHDAVDRDDPTAAESTEDGSIVTTSENAAGTEHGDDERSIVRDVQSDTEPSDDVEAGRSEGAETDTPVEEGVTESAASDDGAVTEEAAGADDEAAGADDEAAGDDDEAAGADDEAGMGGDEAPVPETDSPTPIVDRVESESDPQSGTDEDASNSGSGSDTTAAGQSETAGDDPTAADDESETGDDPSLQDGDEPGDGSETGDGFETDDTLDPDDGIEFTFEEFSPPETTEPSITIDDAVEAINDSVPELSRSTHGVDASAEVDDDAVVLVYDLETTDATDASTRLLRYQLQSFAAQSDADVDVTVSGNRIVVDIPDADGTDVSQWEAAIVEVIDRTLYLSDTGE</sequence>
<keyword evidence="4" id="KW-1185">Reference proteome</keyword>
<feature type="compositionally biased region" description="Basic and acidic residues" evidence="1">
    <location>
        <begin position="159"/>
        <end position="182"/>
    </location>
</feature>
<gene>
    <name evidence="3" type="ORF">ACFOUR_07765</name>
</gene>
<feature type="compositionally biased region" description="Acidic residues" evidence="1">
    <location>
        <begin position="526"/>
        <end position="536"/>
    </location>
</feature>
<protein>
    <submittedName>
        <fullName evidence="3">AAA family ATPase</fullName>
    </submittedName>
</protein>
<feature type="region of interest" description="Disordered" evidence="1">
    <location>
        <begin position="61"/>
        <end position="584"/>
    </location>
</feature>
<feature type="compositionally biased region" description="Polar residues" evidence="1">
    <location>
        <begin position="87"/>
        <end position="111"/>
    </location>
</feature>
<dbReference type="EMBL" id="JBHSAQ010000003">
    <property type="protein sequence ID" value="MFC3958263.1"/>
    <property type="molecule type" value="Genomic_DNA"/>
</dbReference>
<evidence type="ECO:0000313" key="4">
    <source>
        <dbReference type="Proteomes" id="UP001595846"/>
    </source>
</evidence>
<feature type="compositionally biased region" description="Acidic residues" evidence="1">
    <location>
        <begin position="414"/>
        <end position="424"/>
    </location>
</feature>
<feature type="compositionally biased region" description="Low complexity" evidence="1">
    <location>
        <begin position="573"/>
        <end position="584"/>
    </location>
</feature>
<name>A0ABD5NMI1_9EURY</name>
<feature type="compositionally biased region" description="Basic and acidic residues" evidence="1">
    <location>
        <begin position="351"/>
        <end position="362"/>
    </location>
</feature>
<accession>A0ABD5NMI1</accession>
<feature type="compositionally biased region" description="Basic and acidic residues" evidence="1">
    <location>
        <begin position="384"/>
        <end position="397"/>
    </location>
</feature>
<feature type="compositionally biased region" description="Basic and acidic residues" evidence="1">
    <location>
        <begin position="191"/>
        <end position="213"/>
    </location>
</feature>
<keyword evidence="2" id="KW-1133">Transmembrane helix</keyword>
<feature type="compositionally biased region" description="Gly residues" evidence="1">
    <location>
        <begin position="64"/>
        <end position="80"/>
    </location>
</feature>
<keyword evidence="2" id="KW-0812">Transmembrane</keyword>
<feature type="compositionally biased region" description="Acidic residues" evidence="1">
    <location>
        <begin position="440"/>
        <end position="467"/>
    </location>
</feature>
<proteinExistence type="predicted"/>
<evidence type="ECO:0000256" key="1">
    <source>
        <dbReference type="SAM" id="MobiDB-lite"/>
    </source>
</evidence>
<evidence type="ECO:0000256" key="2">
    <source>
        <dbReference type="SAM" id="Phobius"/>
    </source>
</evidence>